<accession>A0A399FCI5</accession>
<name>A0A399FCI5_9DEIN</name>
<protein>
    <recommendedName>
        <fullName evidence="5">Cell division protein FtsL</fullName>
    </recommendedName>
</protein>
<proteinExistence type="predicted"/>
<keyword evidence="2" id="KW-0472">Membrane</keyword>
<keyword evidence="4" id="KW-1185">Reference proteome</keyword>
<evidence type="ECO:0008006" key="5">
    <source>
        <dbReference type="Google" id="ProtNLM"/>
    </source>
</evidence>
<sequence length="84" mass="9833">MSTLWRWAGVYLLLMAGLTAFGYLNQQRAARLDRLQAQVLDLQRRQTQLTLQRYDLLSPLALRQWAEANGYIPMSLARWERKAP</sequence>
<reference evidence="3 4" key="1">
    <citation type="submission" date="2018-08" db="EMBL/GenBank/DDBJ databases">
        <title>Meiothermus granaticius genome AF-68 sequencing project.</title>
        <authorList>
            <person name="Da Costa M.S."/>
            <person name="Albuquerque L."/>
            <person name="Raposo P."/>
            <person name="Froufe H.J.C."/>
            <person name="Barroso C.S."/>
            <person name="Egas C."/>
        </authorList>
    </citation>
    <scope>NUCLEOTIDE SEQUENCE [LARGE SCALE GENOMIC DNA]</scope>
    <source>
        <strain evidence="3 4">AF-68</strain>
    </source>
</reference>
<comment type="caution">
    <text evidence="3">The sequence shown here is derived from an EMBL/GenBank/DDBJ whole genome shotgun (WGS) entry which is preliminary data.</text>
</comment>
<evidence type="ECO:0000256" key="2">
    <source>
        <dbReference type="SAM" id="Phobius"/>
    </source>
</evidence>
<gene>
    <name evidence="3" type="ORF">Mgrana_00036</name>
</gene>
<keyword evidence="2" id="KW-1133">Transmembrane helix</keyword>
<dbReference type="OrthoDB" id="26883at2"/>
<dbReference type="AlphaFoldDB" id="A0A399FCI5"/>
<organism evidence="3 4">
    <name type="scientific">Meiothermus granaticius NBRC 107808</name>
    <dbReference type="NCBI Taxonomy" id="1227551"/>
    <lineage>
        <taxon>Bacteria</taxon>
        <taxon>Thermotogati</taxon>
        <taxon>Deinococcota</taxon>
        <taxon>Deinococci</taxon>
        <taxon>Thermales</taxon>
        <taxon>Thermaceae</taxon>
        <taxon>Meiothermus</taxon>
    </lineage>
</organism>
<feature type="transmembrane region" description="Helical" evidence="2">
    <location>
        <begin position="6"/>
        <end position="24"/>
    </location>
</feature>
<dbReference type="RefSeq" id="WP_119355581.1">
    <property type="nucleotide sequence ID" value="NZ_BJXM01000015.1"/>
</dbReference>
<evidence type="ECO:0000313" key="4">
    <source>
        <dbReference type="Proteomes" id="UP000266178"/>
    </source>
</evidence>
<dbReference type="Proteomes" id="UP000266178">
    <property type="component" value="Unassembled WGS sequence"/>
</dbReference>
<keyword evidence="2" id="KW-0812">Transmembrane</keyword>
<evidence type="ECO:0000313" key="3">
    <source>
        <dbReference type="EMBL" id="RIH93950.1"/>
    </source>
</evidence>
<keyword evidence="1" id="KW-0175">Coiled coil</keyword>
<evidence type="ECO:0000256" key="1">
    <source>
        <dbReference type="SAM" id="Coils"/>
    </source>
</evidence>
<feature type="coiled-coil region" evidence="1">
    <location>
        <begin position="25"/>
        <end position="52"/>
    </location>
</feature>
<dbReference type="EMBL" id="QWLB01000001">
    <property type="protein sequence ID" value="RIH93950.1"/>
    <property type="molecule type" value="Genomic_DNA"/>
</dbReference>